<comment type="caution">
    <text evidence="2">The sequence shown here is derived from an EMBL/GenBank/DDBJ whole genome shotgun (WGS) entry which is preliminary data.</text>
</comment>
<name>A0ABW7VQ34_9NOCA</name>
<organism evidence="2 3">
    <name type="scientific">Nocardia testacea</name>
    <dbReference type="NCBI Taxonomy" id="248551"/>
    <lineage>
        <taxon>Bacteria</taxon>
        <taxon>Bacillati</taxon>
        <taxon>Actinomycetota</taxon>
        <taxon>Actinomycetes</taxon>
        <taxon>Mycobacteriales</taxon>
        <taxon>Nocardiaceae</taxon>
        <taxon>Nocardia</taxon>
    </lineage>
</organism>
<dbReference type="SUPFAM" id="SSF160631">
    <property type="entry name" value="SMI1/KNR4-like"/>
    <property type="match status" value="1"/>
</dbReference>
<dbReference type="InterPro" id="IPR018958">
    <property type="entry name" value="Knr4/Smi1-like_dom"/>
</dbReference>
<dbReference type="SMART" id="SM00860">
    <property type="entry name" value="SMI1_KNR4"/>
    <property type="match status" value="1"/>
</dbReference>
<evidence type="ECO:0000313" key="2">
    <source>
        <dbReference type="EMBL" id="MFI2228712.1"/>
    </source>
</evidence>
<accession>A0ABW7VQ34</accession>
<dbReference type="EMBL" id="JBIRYL010000001">
    <property type="protein sequence ID" value="MFI2228712.1"/>
    <property type="molecule type" value="Genomic_DNA"/>
</dbReference>
<evidence type="ECO:0000313" key="3">
    <source>
        <dbReference type="Proteomes" id="UP001611494"/>
    </source>
</evidence>
<dbReference type="Proteomes" id="UP001611494">
    <property type="component" value="Unassembled WGS sequence"/>
</dbReference>
<reference evidence="2 3" key="1">
    <citation type="submission" date="2024-10" db="EMBL/GenBank/DDBJ databases">
        <title>The Natural Products Discovery Center: Release of the First 8490 Sequenced Strains for Exploring Actinobacteria Biosynthetic Diversity.</title>
        <authorList>
            <person name="Kalkreuter E."/>
            <person name="Kautsar S.A."/>
            <person name="Yang D."/>
            <person name="Bader C.D."/>
            <person name="Teijaro C.N."/>
            <person name="Fluegel L."/>
            <person name="Davis C.M."/>
            <person name="Simpson J.R."/>
            <person name="Lauterbach L."/>
            <person name="Steele A.D."/>
            <person name="Gui C."/>
            <person name="Meng S."/>
            <person name="Li G."/>
            <person name="Viehrig K."/>
            <person name="Ye F."/>
            <person name="Su P."/>
            <person name="Kiefer A.F."/>
            <person name="Nichols A."/>
            <person name="Cepeda A.J."/>
            <person name="Yan W."/>
            <person name="Fan B."/>
            <person name="Jiang Y."/>
            <person name="Adhikari A."/>
            <person name="Zheng C.-J."/>
            <person name="Schuster L."/>
            <person name="Cowan T.M."/>
            <person name="Smanski M.J."/>
            <person name="Chevrette M.G."/>
            <person name="De Carvalho L.P.S."/>
            <person name="Shen B."/>
        </authorList>
    </citation>
    <scope>NUCLEOTIDE SEQUENCE [LARGE SCALE GENOMIC DNA]</scope>
    <source>
        <strain evidence="2 3">NPDC019377</strain>
    </source>
</reference>
<dbReference type="Gene3D" id="3.40.1580.10">
    <property type="entry name" value="SMI1/KNR4-like"/>
    <property type="match status" value="1"/>
</dbReference>
<sequence>MTTLGPELGAYAQRAAHRLPVDEAAIADLRRAAEGPLDPDYEAFLREHGGVAFSALVEFDLPPGCPWGERGMLTELFGRFDDGRGDALVEREGFASEIGPGWLPVGRDPGGNLLVLRTEGEGGVWLWDHERRPTVGDMAPSDFVVTALGERFHRVAASFADFVNGLHGRSWDDSRTVTNP</sequence>
<dbReference type="InterPro" id="IPR037883">
    <property type="entry name" value="Knr4/Smi1-like_sf"/>
</dbReference>
<feature type="domain" description="Knr4/Smi1-like" evidence="1">
    <location>
        <begin position="20"/>
        <end position="165"/>
    </location>
</feature>
<protein>
    <submittedName>
        <fullName evidence="2">SMI1/KNR4 family protein</fullName>
    </submittedName>
</protein>
<dbReference type="RefSeq" id="WP_397059079.1">
    <property type="nucleotide sequence ID" value="NZ_JBIRYL010000001.1"/>
</dbReference>
<proteinExistence type="predicted"/>
<gene>
    <name evidence="2" type="ORF">ACH49Z_02545</name>
</gene>
<dbReference type="Pfam" id="PF09346">
    <property type="entry name" value="SMI1_KNR4"/>
    <property type="match status" value="1"/>
</dbReference>
<keyword evidence="3" id="KW-1185">Reference proteome</keyword>
<evidence type="ECO:0000259" key="1">
    <source>
        <dbReference type="SMART" id="SM00860"/>
    </source>
</evidence>